<feature type="transmembrane region" description="Helical" evidence="6">
    <location>
        <begin position="62"/>
        <end position="84"/>
    </location>
</feature>
<evidence type="ECO:0000256" key="3">
    <source>
        <dbReference type="ARBA" id="ARBA00022837"/>
    </source>
</evidence>
<dbReference type="GO" id="GO:0005509">
    <property type="term" value="F:calcium ion binding"/>
    <property type="evidence" value="ECO:0007669"/>
    <property type="project" value="InterPro"/>
</dbReference>
<comment type="subcellular location">
    <subcellularLocation>
        <location evidence="1">Membrane</location>
        <topology evidence="1">Multi-pass membrane protein</topology>
    </subcellularLocation>
</comment>
<evidence type="ECO:0000313" key="9">
    <source>
        <dbReference type="Proteomes" id="UP000604046"/>
    </source>
</evidence>
<keyword evidence="3" id="KW-0106">Calcium</keyword>
<dbReference type="InterPro" id="IPR011992">
    <property type="entry name" value="EF-hand-dom_pair"/>
</dbReference>
<dbReference type="PANTHER" id="PTHR46726:SF1">
    <property type="entry name" value="TWO-PORE CALCIUM CHANNEL 3"/>
    <property type="match status" value="1"/>
</dbReference>
<feature type="transmembrane region" description="Helical" evidence="6">
    <location>
        <begin position="96"/>
        <end position="117"/>
    </location>
</feature>
<feature type="transmembrane region" description="Helical" evidence="6">
    <location>
        <begin position="272"/>
        <end position="296"/>
    </location>
</feature>
<dbReference type="PROSITE" id="PS00018">
    <property type="entry name" value="EF_HAND_1"/>
    <property type="match status" value="2"/>
</dbReference>
<evidence type="ECO:0000256" key="4">
    <source>
        <dbReference type="ARBA" id="ARBA00022989"/>
    </source>
</evidence>
<dbReference type="PANTHER" id="PTHR46726">
    <property type="entry name" value="TWO PORE CHANNEL 3"/>
    <property type="match status" value="1"/>
</dbReference>
<dbReference type="InterPro" id="IPR002048">
    <property type="entry name" value="EF_hand_dom"/>
</dbReference>
<dbReference type="SUPFAM" id="SSF81324">
    <property type="entry name" value="Voltage-gated potassium channels"/>
    <property type="match status" value="1"/>
</dbReference>
<dbReference type="Gene3D" id="1.20.120.350">
    <property type="entry name" value="Voltage-gated potassium channels. Chain C"/>
    <property type="match status" value="1"/>
</dbReference>
<dbReference type="EMBL" id="CAJNDS010002759">
    <property type="protein sequence ID" value="CAE7587596.1"/>
    <property type="molecule type" value="Genomic_DNA"/>
</dbReference>
<feature type="transmembrane region" description="Helical" evidence="6">
    <location>
        <begin position="186"/>
        <end position="211"/>
    </location>
</feature>
<feature type="transmembrane region" description="Helical" evidence="6">
    <location>
        <begin position="129"/>
        <end position="152"/>
    </location>
</feature>
<evidence type="ECO:0000313" key="8">
    <source>
        <dbReference type="EMBL" id="CAE7587596.1"/>
    </source>
</evidence>
<evidence type="ECO:0000256" key="6">
    <source>
        <dbReference type="SAM" id="Phobius"/>
    </source>
</evidence>
<gene>
    <name evidence="8" type="primary">Cacna1h</name>
    <name evidence="8" type="ORF">SNAT2548_LOCUS33488</name>
</gene>
<keyword evidence="9" id="KW-1185">Reference proteome</keyword>
<name>A0A812UZ65_9DINO</name>
<evidence type="ECO:0000256" key="5">
    <source>
        <dbReference type="ARBA" id="ARBA00023136"/>
    </source>
</evidence>
<organism evidence="8 9">
    <name type="scientific">Symbiodinium natans</name>
    <dbReference type="NCBI Taxonomy" id="878477"/>
    <lineage>
        <taxon>Eukaryota</taxon>
        <taxon>Sar</taxon>
        <taxon>Alveolata</taxon>
        <taxon>Dinophyceae</taxon>
        <taxon>Suessiales</taxon>
        <taxon>Symbiodiniaceae</taxon>
        <taxon>Symbiodinium</taxon>
    </lineage>
</organism>
<dbReference type="InterPro" id="IPR027359">
    <property type="entry name" value="Volt_channel_dom_sf"/>
</dbReference>
<keyword evidence="5 6" id="KW-0472">Membrane</keyword>
<dbReference type="SUPFAM" id="SSF47473">
    <property type="entry name" value="EF-hand"/>
    <property type="match status" value="1"/>
</dbReference>
<evidence type="ECO:0000256" key="2">
    <source>
        <dbReference type="ARBA" id="ARBA00022692"/>
    </source>
</evidence>
<dbReference type="CDD" id="cd00051">
    <property type="entry name" value="EFh"/>
    <property type="match status" value="1"/>
</dbReference>
<dbReference type="Pfam" id="PF00520">
    <property type="entry name" value="Ion_trans"/>
    <property type="match status" value="1"/>
</dbReference>
<dbReference type="AlphaFoldDB" id="A0A812UZ65"/>
<dbReference type="PROSITE" id="PS50222">
    <property type="entry name" value="EF_HAND_2"/>
    <property type="match status" value="1"/>
</dbReference>
<dbReference type="SMART" id="SM00054">
    <property type="entry name" value="EFh"/>
    <property type="match status" value="2"/>
</dbReference>
<sequence length="457" mass="51689">MKNLDLDRSLLQGQRRDSRIVPNPEIHRLLARIKKQDSTPQVQTLDPPSAGLWLRLRLRCQVLVRTVWFECFISAVIVANSVMIGLETQMGLHGQALTWAGAAELGFLAIYTVELLIRSIAEQWACLTDWWFIFDFTLVVSACVEQVVYRFTGDEADQIMILRLLRLIRLVRTFRMLRQIRSIWRLVYGLITCGETMFSTFALLGLVIYVFGVLGVEVIAGNEELQSNATTAPILAKYFGSLGMTMMTLSQFVTMDSIAPVYVPLVLEQPLLLLYFLPLGAIVSISLMNLITAVLVEGALEHARQDREEERKLDNITAKQMLPEIVGLFDKMDLDGSGEIGIEEMIQFEKPGSRVMNRRILDRASVDSMEDLFKILDVDGSGRITRAEFEEGLLSIFLREVPISSLQIMRMLRLLRDAVSELQQDVKGFPPQLKGLAAVPSTNRHTWAEMRPAKRLS</sequence>
<reference evidence="8" key="1">
    <citation type="submission" date="2021-02" db="EMBL/GenBank/DDBJ databases">
        <authorList>
            <person name="Dougan E. K."/>
            <person name="Rhodes N."/>
            <person name="Thang M."/>
            <person name="Chan C."/>
        </authorList>
    </citation>
    <scope>NUCLEOTIDE SEQUENCE</scope>
</reference>
<dbReference type="GO" id="GO:0005216">
    <property type="term" value="F:monoatomic ion channel activity"/>
    <property type="evidence" value="ECO:0007669"/>
    <property type="project" value="InterPro"/>
</dbReference>
<accession>A0A812UZ65</accession>
<comment type="caution">
    <text evidence="8">The sequence shown here is derived from an EMBL/GenBank/DDBJ whole genome shotgun (WGS) entry which is preliminary data.</text>
</comment>
<feature type="domain" description="EF-hand" evidence="7">
    <location>
        <begin position="364"/>
        <end position="399"/>
    </location>
</feature>
<dbReference type="InterPro" id="IPR005821">
    <property type="entry name" value="Ion_trans_dom"/>
</dbReference>
<protein>
    <submittedName>
        <fullName evidence="8">Cacna1h protein</fullName>
    </submittedName>
</protein>
<evidence type="ECO:0000256" key="1">
    <source>
        <dbReference type="ARBA" id="ARBA00004141"/>
    </source>
</evidence>
<dbReference type="OrthoDB" id="433782at2759"/>
<keyword evidence="2 6" id="KW-0812">Transmembrane</keyword>
<dbReference type="GO" id="GO:0016020">
    <property type="term" value="C:membrane"/>
    <property type="evidence" value="ECO:0007669"/>
    <property type="project" value="UniProtKB-SubCell"/>
</dbReference>
<dbReference type="Pfam" id="PF13499">
    <property type="entry name" value="EF-hand_7"/>
    <property type="match status" value="1"/>
</dbReference>
<proteinExistence type="predicted"/>
<dbReference type="Gene3D" id="1.10.238.10">
    <property type="entry name" value="EF-hand"/>
    <property type="match status" value="1"/>
</dbReference>
<dbReference type="Gene3D" id="1.10.287.70">
    <property type="match status" value="1"/>
</dbReference>
<dbReference type="Proteomes" id="UP000604046">
    <property type="component" value="Unassembled WGS sequence"/>
</dbReference>
<keyword evidence="4 6" id="KW-1133">Transmembrane helix</keyword>
<evidence type="ECO:0000259" key="7">
    <source>
        <dbReference type="PROSITE" id="PS50222"/>
    </source>
</evidence>
<dbReference type="InterPro" id="IPR018247">
    <property type="entry name" value="EF_Hand_1_Ca_BS"/>
</dbReference>